<dbReference type="PANTHER" id="PTHR10656">
    <property type="entry name" value="CELL FATE DETERMINING PROTEIN MAB21-RELATED"/>
    <property type="match status" value="1"/>
</dbReference>
<evidence type="ECO:0000313" key="7">
    <source>
        <dbReference type="RefSeq" id="XP_031559332.1"/>
    </source>
</evidence>
<evidence type="ECO:0000259" key="4">
    <source>
        <dbReference type="Pfam" id="PF03281"/>
    </source>
</evidence>
<dbReference type="Pfam" id="PF03281">
    <property type="entry name" value="Mab-21"/>
    <property type="match status" value="1"/>
</dbReference>
<dbReference type="GeneID" id="116295601"/>
<dbReference type="KEGG" id="aten:116295601"/>
<dbReference type="InParanoid" id="A0A6P8I356"/>
<keyword evidence="6" id="KW-1185">Reference proteome</keyword>
<dbReference type="Gene3D" id="1.10.1410.40">
    <property type="match status" value="1"/>
</dbReference>
<evidence type="ECO:0000313" key="6">
    <source>
        <dbReference type="Proteomes" id="UP000515163"/>
    </source>
</evidence>
<dbReference type="OrthoDB" id="5988859at2759"/>
<keyword evidence="3" id="KW-0067">ATP-binding</keyword>
<feature type="domain" description="Mab-21-like nucleotidyltransferase" evidence="4">
    <location>
        <begin position="253"/>
        <end position="331"/>
    </location>
</feature>
<dbReference type="RefSeq" id="XP_031559332.1">
    <property type="nucleotide sequence ID" value="XM_031703472.1"/>
</dbReference>
<evidence type="ECO:0000256" key="3">
    <source>
        <dbReference type="ARBA" id="ARBA00022840"/>
    </source>
</evidence>
<dbReference type="SMART" id="SM01265">
    <property type="entry name" value="Mab-21"/>
    <property type="match status" value="1"/>
</dbReference>
<dbReference type="InterPro" id="IPR046906">
    <property type="entry name" value="Mab-21_HhH/H2TH-like"/>
</dbReference>
<reference evidence="7" key="1">
    <citation type="submission" date="2025-08" db="UniProtKB">
        <authorList>
            <consortium name="RefSeq"/>
        </authorList>
    </citation>
    <scope>IDENTIFICATION</scope>
    <source>
        <tissue evidence="7">Tentacle</tissue>
    </source>
</reference>
<dbReference type="InterPro" id="IPR046903">
    <property type="entry name" value="Mab-21-like_nuc_Trfase"/>
</dbReference>
<comment type="similarity">
    <text evidence="2">Belongs to the mab-21 family.</text>
</comment>
<dbReference type="AlphaFoldDB" id="A0A6P8I356"/>
<dbReference type="Pfam" id="PF20266">
    <property type="entry name" value="Mab-21_C"/>
    <property type="match status" value="1"/>
</dbReference>
<organism evidence="6 7">
    <name type="scientific">Actinia tenebrosa</name>
    <name type="common">Australian red waratah sea anemone</name>
    <dbReference type="NCBI Taxonomy" id="6105"/>
    <lineage>
        <taxon>Eukaryota</taxon>
        <taxon>Metazoa</taxon>
        <taxon>Cnidaria</taxon>
        <taxon>Anthozoa</taxon>
        <taxon>Hexacorallia</taxon>
        <taxon>Actiniaria</taxon>
        <taxon>Actiniidae</taxon>
        <taxon>Actinia</taxon>
    </lineage>
</organism>
<dbReference type="Proteomes" id="UP000515163">
    <property type="component" value="Unplaced"/>
</dbReference>
<keyword evidence="3" id="KW-0547">Nucleotide-binding</keyword>
<evidence type="ECO:0000259" key="5">
    <source>
        <dbReference type="Pfam" id="PF20266"/>
    </source>
</evidence>
<name>A0A6P8I356_ACTTE</name>
<protein>
    <submittedName>
        <fullName evidence="7">Uncharacterized protein LOC116295601</fullName>
    </submittedName>
</protein>
<accession>A0A6P8I356</accession>
<dbReference type="InterPro" id="IPR024810">
    <property type="entry name" value="MAB21L/cGLR"/>
</dbReference>
<dbReference type="PANTHER" id="PTHR10656:SF69">
    <property type="entry name" value="MAB-21-LIKE HHH_H2TH-LIKE DOMAIN-CONTAINING PROTEIN"/>
    <property type="match status" value="1"/>
</dbReference>
<evidence type="ECO:0000256" key="2">
    <source>
        <dbReference type="ARBA" id="ARBA00008307"/>
    </source>
</evidence>
<dbReference type="GO" id="GO:0005524">
    <property type="term" value="F:ATP binding"/>
    <property type="evidence" value="ECO:0007669"/>
    <property type="project" value="UniProtKB-KW"/>
</dbReference>
<evidence type="ECO:0000256" key="1">
    <source>
        <dbReference type="ARBA" id="ARBA00001946"/>
    </source>
</evidence>
<sequence length="470" mass="54393">MDFSSGLLWSELNDILMSTFDDELGNTASEEKVYTQVVQSLINYVEENVNASDSILISGSFAETTNMHPYVRQHEAEFDIMIATRHFIISRDMQPAIFKDIPDEPGFVRVEASDIRENESIEVKEVIHSGGRSSHFYIVPNRKMFQYQPNPIYKNILVQSMCDTLGIEKLSVMEYQQGPALTGSFLSLLPSIESISTHPKNTLFKFLGHLGTRVLEHFDHDKTETEKNNLNGEFKEHSFWEAFNVMKTTHPKEIPWINKLVVDFCPAIKCEGWPHKALRFFHRTRVWPDHTMLNKLLQSGFHLVYKPLNPLSQDSVEWRISFSQTEVSLFQSMDDFRVCCYRIFKAIYYSELTLPKVLCSYHMKTIFLWACERIPSEMWVKANLAQIIMGLLDDLLHCLVTKSCPHYFIPENNLFAHVHQDFLDHLAKVVAKIRRNPKRYLSVLKNRNTAVQDKDVGVEDVSSMGDIELD</sequence>
<proteinExistence type="inferred from homology"/>
<gene>
    <name evidence="7" type="primary">LOC116295601</name>
</gene>
<feature type="domain" description="Mab-21-like HhH/H2TH-like" evidence="5">
    <location>
        <begin position="340"/>
        <end position="431"/>
    </location>
</feature>
<comment type="cofactor">
    <cofactor evidence="1">
        <name>Mg(2+)</name>
        <dbReference type="ChEBI" id="CHEBI:18420"/>
    </cofactor>
</comment>
<dbReference type="GO" id="GO:0016779">
    <property type="term" value="F:nucleotidyltransferase activity"/>
    <property type="evidence" value="ECO:0007669"/>
    <property type="project" value="UniProtKB-ARBA"/>
</dbReference>